<evidence type="ECO:0000313" key="1">
    <source>
        <dbReference type="Proteomes" id="UP000504631"/>
    </source>
</evidence>
<dbReference type="Proteomes" id="UP000504631">
    <property type="component" value="Unplaced"/>
</dbReference>
<reference evidence="2" key="1">
    <citation type="submission" date="2025-08" db="UniProtKB">
        <authorList>
            <consortium name="RefSeq"/>
        </authorList>
    </citation>
    <scope>IDENTIFICATION</scope>
    <source>
        <tissue evidence="2">Muscle</tissue>
    </source>
</reference>
<organism evidence="1 2">
    <name type="scientific">Bombus vosnesenskii</name>
    <dbReference type="NCBI Taxonomy" id="207650"/>
    <lineage>
        <taxon>Eukaryota</taxon>
        <taxon>Metazoa</taxon>
        <taxon>Ecdysozoa</taxon>
        <taxon>Arthropoda</taxon>
        <taxon>Hexapoda</taxon>
        <taxon>Insecta</taxon>
        <taxon>Pterygota</taxon>
        <taxon>Neoptera</taxon>
        <taxon>Endopterygota</taxon>
        <taxon>Hymenoptera</taxon>
        <taxon>Apocrita</taxon>
        <taxon>Aculeata</taxon>
        <taxon>Apoidea</taxon>
        <taxon>Anthophila</taxon>
        <taxon>Apidae</taxon>
        <taxon>Bombus</taxon>
        <taxon>Pyrobombus</taxon>
    </lineage>
</organism>
<dbReference type="RefSeq" id="XP_033351911.1">
    <property type="nucleotide sequence ID" value="XM_033496020.1"/>
</dbReference>
<keyword evidence="1" id="KW-1185">Reference proteome</keyword>
<dbReference type="AlphaFoldDB" id="A0A6J3KHW1"/>
<dbReference type="GeneID" id="117234624"/>
<protein>
    <submittedName>
        <fullName evidence="2">Uncharacterized protein LOC117234624</fullName>
    </submittedName>
</protein>
<gene>
    <name evidence="2" type="primary">LOC117234624</name>
</gene>
<proteinExistence type="predicted"/>
<name>A0A6J3KHW1_9HYME</name>
<accession>A0A6J3KHW1</accession>
<evidence type="ECO:0000313" key="2">
    <source>
        <dbReference type="RefSeq" id="XP_033351911.1"/>
    </source>
</evidence>
<sequence length="119" mass="13417">MYTVFSPGGKDCMGVKRGSQIVAVFDTVGNGAVFDEDGATRLSYNQIGGIWRDNPTGVPLTWKWDIREKKSITKIVYLVGVDFSISYIYSISLKVIDYGNVLKTMYNTVYKRFHALVNF</sequence>
<dbReference type="KEGG" id="bvk:117234624"/>